<keyword evidence="2" id="KW-1185">Reference proteome</keyword>
<evidence type="ECO:0008006" key="3">
    <source>
        <dbReference type="Google" id="ProtNLM"/>
    </source>
</evidence>
<dbReference type="Proteomes" id="UP000567922">
    <property type="component" value="Unassembled WGS sequence"/>
</dbReference>
<evidence type="ECO:0000313" key="1">
    <source>
        <dbReference type="EMBL" id="MBB3039295.1"/>
    </source>
</evidence>
<proteinExistence type="predicted"/>
<comment type="caution">
    <text evidence="1">The sequence shown here is derived from an EMBL/GenBank/DDBJ whole genome shotgun (WGS) entry which is preliminary data.</text>
</comment>
<dbReference type="EMBL" id="JACHWS010000003">
    <property type="protein sequence ID" value="MBB3039295.1"/>
    <property type="molecule type" value="Genomic_DNA"/>
</dbReference>
<sequence>MTADAITRAQALAYRAHIHDLNARGTGRAALRTGLQDYPPGRSAGLAFELRAGRAPGSDIVLVHSVRGALHLHDMADFQLYASALRTTEARDLARQSIGPFASELSEAGIGFPAALDEVASAMRNVIADVSRPTKGELSSRVSPLVNGHLTPWCSGCGAAHVHDHLFRMATLQAGLVVELAPELPSQFRYAAAKEFDRIEPQVARSELVRRFLTTAGPAHPKHLATWLAMAPAAARKWWDLVVHELEPVHVDGKARWALAGQSDAAREAPAPRGVRLLPPYDPFLELADRDLLVPDPAQRRQVWRAAANPGVVLVDGAIAGTWRQRHQRKRLTVRVSAFGRLPERWLELAEPDAAVIGRFFAASGVDIELTTARS</sequence>
<dbReference type="RefSeq" id="WP_064441815.1">
    <property type="nucleotide sequence ID" value="NZ_BDDI01000016.1"/>
</dbReference>
<protein>
    <recommendedName>
        <fullName evidence="3">Winged helix DNA-binding domain-containing protein</fullName>
    </recommendedName>
</protein>
<reference evidence="1 2" key="1">
    <citation type="submission" date="2020-08" db="EMBL/GenBank/DDBJ databases">
        <title>Sequencing the genomes of 1000 actinobacteria strains.</title>
        <authorList>
            <person name="Klenk H.-P."/>
        </authorList>
    </citation>
    <scope>NUCLEOTIDE SEQUENCE [LARGE SCALE GENOMIC DNA]</scope>
    <source>
        <strain evidence="1 2">DSM 45258</strain>
    </source>
</reference>
<evidence type="ECO:0000313" key="2">
    <source>
        <dbReference type="Proteomes" id="UP000567922"/>
    </source>
</evidence>
<dbReference type="InterPro" id="IPR009351">
    <property type="entry name" value="AlkZ-like"/>
</dbReference>
<dbReference type="Pfam" id="PF06224">
    <property type="entry name" value="AlkZ-like"/>
    <property type="match status" value="1"/>
</dbReference>
<dbReference type="PANTHER" id="PTHR38479:SF2">
    <property type="entry name" value="WINGED HELIX DNA-BINDING DOMAIN-CONTAINING PROTEIN"/>
    <property type="match status" value="1"/>
</dbReference>
<gene>
    <name evidence="1" type="ORF">FHU29_003764</name>
</gene>
<dbReference type="OrthoDB" id="9148135at2"/>
<name>A0A839RR42_9ACTN</name>
<organism evidence="1 2">
    <name type="scientific">Hoyosella altamirensis</name>
    <dbReference type="NCBI Taxonomy" id="616997"/>
    <lineage>
        <taxon>Bacteria</taxon>
        <taxon>Bacillati</taxon>
        <taxon>Actinomycetota</taxon>
        <taxon>Actinomycetes</taxon>
        <taxon>Mycobacteriales</taxon>
        <taxon>Hoyosellaceae</taxon>
        <taxon>Hoyosella</taxon>
    </lineage>
</organism>
<accession>A0A839RR42</accession>
<dbReference type="AlphaFoldDB" id="A0A839RR42"/>
<dbReference type="PANTHER" id="PTHR38479">
    <property type="entry name" value="LMO0824 PROTEIN"/>
    <property type="match status" value="1"/>
</dbReference>